<feature type="region of interest" description="Disordered" evidence="1">
    <location>
        <begin position="1"/>
        <end position="33"/>
    </location>
</feature>
<dbReference type="Gene3D" id="3.40.33.10">
    <property type="entry name" value="CAP"/>
    <property type="match status" value="1"/>
</dbReference>
<accession>A0AAD5MDF9</accession>
<proteinExistence type="predicted"/>
<dbReference type="Proteomes" id="UP001196413">
    <property type="component" value="Unassembled WGS sequence"/>
</dbReference>
<reference evidence="2" key="1">
    <citation type="submission" date="2021-06" db="EMBL/GenBank/DDBJ databases">
        <title>Parelaphostrongylus tenuis whole genome reference sequence.</title>
        <authorList>
            <person name="Garwood T.J."/>
            <person name="Larsen P.A."/>
            <person name="Fountain-Jones N.M."/>
            <person name="Garbe J.R."/>
            <person name="Macchietto M.G."/>
            <person name="Kania S.A."/>
            <person name="Gerhold R.W."/>
            <person name="Richards J.E."/>
            <person name="Wolf T.M."/>
        </authorList>
    </citation>
    <scope>NUCLEOTIDE SEQUENCE</scope>
    <source>
        <strain evidence="2">MNPRO001-30</strain>
        <tissue evidence="2">Meninges</tissue>
    </source>
</reference>
<protein>
    <recommendedName>
        <fullName evidence="4">SCP domain-containing protein</fullName>
    </recommendedName>
</protein>
<dbReference type="InterPro" id="IPR035940">
    <property type="entry name" value="CAP_sf"/>
</dbReference>
<dbReference type="EMBL" id="JAHQIW010000243">
    <property type="protein sequence ID" value="KAJ1346941.1"/>
    <property type="molecule type" value="Genomic_DNA"/>
</dbReference>
<dbReference type="SUPFAM" id="SSF55797">
    <property type="entry name" value="PR-1-like"/>
    <property type="match status" value="1"/>
</dbReference>
<evidence type="ECO:0000256" key="1">
    <source>
        <dbReference type="SAM" id="MobiDB-lite"/>
    </source>
</evidence>
<evidence type="ECO:0000313" key="3">
    <source>
        <dbReference type="Proteomes" id="UP001196413"/>
    </source>
</evidence>
<comment type="caution">
    <text evidence="2">The sequence shown here is derived from an EMBL/GenBank/DDBJ whole genome shotgun (WGS) entry which is preliminary data.</text>
</comment>
<name>A0AAD5MDF9_PARTN</name>
<dbReference type="AlphaFoldDB" id="A0AAD5MDF9"/>
<keyword evidence="3" id="KW-1185">Reference proteome</keyword>
<evidence type="ECO:0000313" key="2">
    <source>
        <dbReference type="EMBL" id="KAJ1346941.1"/>
    </source>
</evidence>
<gene>
    <name evidence="2" type="ORF">KIN20_001870</name>
</gene>
<organism evidence="2 3">
    <name type="scientific">Parelaphostrongylus tenuis</name>
    <name type="common">Meningeal worm</name>
    <dbReference type="NCBI Taxonomy" id="148309"/>
    <lineage>
        <taxon>Eukaryota</taxon>
        <taxon>Metazoa</taxon>
        <taxon>Ecdysozoa</taxon>
        <taxon>Nematoda</taxon>
        <taxon>Chromadorea</taxon>
        <taxon>Rhabditida</taxon>
        <taxon>Rhabditina</taxon>
        <taxon>Rhabditomorpha</taxon>
        <taxon>Strongyloidea</taxon>
        <taxon>Metastrongylidae</taxon>
        <taxon>Parelaphostrongylus</taxon>
    </lineage>
</organism>
<evidence type="ECO:0008006" key="4">
    <source>
        <dbReference type="Google" id="ProtNLM"/>
    </source>
</evidence>
<feature type="compositionally biased region" description="Low complexity" evidence="1">
    <location>
        <begin position="10"/>
        <end position="30"/>
    </location>
</feature>
<sequence>MLDLAQSPQNTTSNITTTTTTTTTSTTTTTRRPVATGRMRNGEYANENAPPSSHMNLLTYDCAAEQHAFNHVRGCSGQGSIPIARPGYSENIHVLRTTATDDLGALQNAIVTWQNELPGHGIPSNMIYAPHVANRRSRTVTNVAKVH</sequence>